<protein>
    <submittedName>
        <fullName evidence="1">Uncharacterized protein</fullName>
    </submittedName>
</protein>
<keyword evidence="2" id="KW-1185">Reference proteome</keyword>
<dbReference type="HOGENOM" id="CLU_2108425_0_0_1"/>
<name>A0A0C2WLZ3_AMAMK</name>
<evidence type="ECO:0000313" key="1">
    <source>
        <dbReference type="EMBL" id="KIL57736.1"/>
    </source>
</evidence>
<dbReference type="AlphaFoldDB" id="A0A0C2WLZ3"/>
<accession>A0A0C2WLZ3</accession>
<dbReference type="InParanoid" id="A0A0C2WLZ3"/>
<organism evidence="1 2">
    <name type="scientific">Amanita muscaria (strain Koide BX008)</name>
    <dbReference type="NCBI Taxonomy" id="946122"/>
    <lineage>
        <taxon>Eukaryota</taxon>
        <taxon>Fungi</taxon>
        <taxon>Dikarya</taxon>
        <taxon>Basidiomycota</taxon>
        <taxon>Agaricomycotina</taxon>
        <taxon>Agaricomycetes</taxon>
        <taxon>Agaricomycetidae</taxon>
        <taxon>Agaricales</taxon>
        <taxon>Pluteineae</taxon>
        <taxon>Amanitaceae</taxon>
        <taxon>Amanita</taxon>
    </lineage>
</organism>
<sequence length="115" mass="12851">MKLNDGLKSLPQYVNLFQRGESVLLRSHKHIHTFCLVTGRVQHDGFCIPGVALSSALPPSRIFFRAARDQSFPFEALPVAKKMIPLMDCFAGMQRSHRSVYASEILLSRVSAAHV</sequence>
<dbReference type="EMBL" id="KN818359">
    <property type="protein sequence ID" value="KIL57736.1"/>
    <property type="molecule type" value="Genomic_DNA"/>
</dbReference>
<proteinExistence type="predicted"/>
<dbReference type="Proteomes" id="UP000054549">
    <property type="component" value="Unassembled WGS sequence"/>
</dbReference>
<reference evidence="1 2" key="1">
    <citation type="submission" date="2014-04" db="EMBL/GenBank/DDBJ databases">
        <title>Evolutionary Origins and Diversification of the Mycorrhizal Mutualists.</title>
        <authorList>
            <consortium name="DOE Joint Genome Institute"/>
            <consortium name="Mycorrhizal Genomics Consortium"/>
            <person name="Kohler A."/>
            <person name="Kuo A."/>
            <person name="Nagy L.G."/>
            <person name="Floudas D."/>
            <person name="Copeland A."/>
            <person name="Barry K.W."/>
            <person name="Cichocki N."/>
            <person name="Veneault-Fourrey C."/>
            <person name="LaButti K."/>
            <person name="Lindquist E.A."/>
            <person name="Lipzen A."/>
            <person name="Lundell T."/>
            <person name="Morin E."/>
            <person name="Murat C."/>
            <person name="Riley R."/>
            <person name="Ohm R."/>
            <person name="Sun H."/>
            <person name="Tunlid A."/>
            <person name="Henrissat B."/>
            <person name="Grigoriev I.V."/>
            <person name="Hibbett D.S."/>
            <person name="Martin F."/>
        </authorList>
    </citation>
    <scope>NUCLEOTIDE SEQUENCE [LARGE SCALE GENOMIC DNA]</scope>
    <source>
        <strain evidence="1 2">Koide BX008</strain>
    </source>
</reference>
<gene>
    <name evidence="1" type="ORF">M378DRAFT_171424</name>
</gene>
<evidence type="ECO:0000313" key="2">
    <source>
        <dbReference type="Proteomes" id="UP000054549"/>
    </source>
</evidence>